<keyword evidence="1" id="KW-0812">Transmembrane</keyword>
<evidence type="ECO:0000256" key="1">
    <source>
        <dbReference type="SAM" id="Phobius"/>
    </source>
</evidence>
<keyword evidence="1" id="KW-1133">Transmembrane helix</keyword>
<gene>
    <name evidence="2" type="ORF">N782_10655</name>
</gene>
<name>A0A0A2TU08_9BACI</name>
<comment type="caution">
    <text evidence="2">The sequence shown here is derived from an EMBL/GenBank/DDBJ whole genome shotgun (WGS) entry which is preliminary data.</text>
</comment>
<evidence type="ECO:0000313" key="2">
    <source>
        <dbReference type="EMBL" id="KGP72745.1"/>
    </source>
</evidence>
<accession>A0A0A2TU08</accession>
<organism evidence="2 3">
    <name type="scientific">Pontibacillus yanchengensis Y32</name>
    <dbReference type="NCBI Taxonomy" id="1385514"/>
    <lineage>
        <taxon>Bacteria</taxon>
        <taxon>Bacillati</taxon>
        <taxon>Bacillota</taxon>
        <taxon>Bacilli</taxon>
        <taxon>Bacillales</taxon>
        <taxon>Bacillaceae</taxon>
        <taxon>Pontibacillus</taxon>
    </lineage>
</organism>
<reference evidence="2 3" key="1">
    <citation type="journal article" date="2015" name="Stand. Genomic Sci.">
        <title>High quality draft genome sequence of the moderately halophilic bacterium Pontibacillus yanchengensis Y32(T) and comparison among Pontibacillus genomes.</title>
        <authorList>
            <person name="Huang J."/>
            <person name="Qiao Z.X."/>
            <person name="Tang J.W."/>
            <person name="Wang G."/>
        </authorList>
    </citation>
    <scope>NUCLEOTIDE SEQUENCE [LARGE SCALE GENOMIC DNA]</scope>
    <source>
        <strain evidence="2 3">Y32</strain>
    </source>
</reference>
<evidence type="ECO:0008006" key="4">
    <source>
        <dbReference type="Google" id="ProtNLM"/>
    </source>
</evidence>
<proteinExistence type="predicted"/>
<keyword evidence="3" id="KW-1185">Reference proteome</keyword>
<protein>
    <recommendedName>
        <fullName evidence="4">Tetratricopeptide repeat protein</fullName>
    </recommendedName>
</protein>
<dbReference type="Gene3D" id="1.25.40.10">
    <property type="entry name" value="Tetratricopeptide repeat domain"/>
    <property type="match status" value="1"/>
</dbReference>
<evidence type="ECO:0000313" key="3">
    <source>
        <dbReference type="Proteomes" id="UP000030147"/>
    </source>
</evidence>
<dbReference type="EMBL" id="AVBF01000024">
    <property type="protein sequence ID" value="KGP72745.1"/>
    <property type="molecule type" value="Genomic_DNA"/>
</dbReference>
<dbReference type="AlphaFoldDB" id="A0A0A2TU08"/>
<feature type="transmembrane region" description="Helical" evidence="1">
    <location>
        <begin position="86"/>
        <end position="105"/>
    </location>
</feature>
<dbReference type="InterPro" id="IPR011990">
    <property type="entry name" value="TPR-like_helical_dom_sf"/>
</dbReference>
<sequence length="106" mass="12340">MNKQLEEVKQGIYINKNDPNYLEKCVHYSPNDRDRLYEYGLFLMEKGDTEKANKYLQKASTLGHVKAKRQLNQNLITQTIPALPRWLPFLYLSIVLAGFLALVLIQ</sequence>
<dbReference type="Proteomes" id="UP000030147">
    <property type="component" value="Unassembled WGS sequence"/>
</dbReference>
<dbReference type="SUPFAM" id="SSF81901">
    <property type="entry name" value="HCP-like"/>
    <property type="match status" value="1"/>
</dbReference>
<keyword evidence="1" id="KW-0472">Membrane</keyword>